<keyword evidence="3" id="KW-1185">Reference proteome</keyword>
<reference evidence="2" key="1">
    <citation type="submission" date="2023-05" db="EMBL/GenBank/DDBJ databases">
        <title>Nepenthes gracilis genome sequencing.</title>
        <authorList>
            <person name="Fukushima K."/>
        </authorList>
    </citation>
    <scope>NUCLEOTIDE SEQUENCE</scope>
    <source>
        <strain evidence="2">SING2019-196</strain>
    </source>
</reference>
<gene>
    <name evidence="2" type="ORF">Nepgr_027932</name>
</gene>
<evidence type="ECO:0000313" key="2">
    <source>
        <dbReference type="EMBL" id="GMH26089.1"/>
    </source>
</evidence>
<feature type="signal peptide" evidence="1">
    <location>
        <begin position="1"/>
        <end position="21"/>
    </location>
</feature>
<evidence type="ECO:0000313" key="3">
    <source>
        <dbReference type="Proteomes" id="UP001279734"/>
    </source>
</evidence>
<evidence type="ECO:0000256" key="1">
    <source>
        <dbReference type="SAM" id="SignalP"/>
    </source>
</evidence>
<proteinExistence type="predicted"/>
<feature type="chain" id="PRO_5042014306" evidence="1">
    <location>
        <begin position="22"/>
        <end position="97"/>
    </location>
</feature>
<accession>A0AAD3TBV2</accession>
<organism evidence="2 3">
    <name type="scientific">Nepenthes gracilis</name>
    <name type="common">Slender pitcher plant</name>
    <dbReference type="NCBI Taxonomy" id="150966"/>
    <lineage>
        <taxon>Eukaryota</taxon>
        <taxon>Viridiplantae</taxon>
        <taxon>Streptophyta</taxon>
        <taxon>Embryophyta</taxon>
        <taxon>Tracheophyta</taxon>
        <taxon>Spermatophyta</taxon>
        <taxon>Magnoliopsida</taxon>
        <taxon>eudicotyledons</taxon>
        <taxon>Gunneridae</taxon>
        <taxon>Pentapetalae</taxon>
        <taxon>Caryophyllales</taxon>
        <taxon>Nepenthaceae</taxon>
        <taxon>Nepenthes</taxon>
    </lineage>
</organism>
<dbReference type="EMBL" id="BSYO01000030">
    <property type="protein sequence ID" value="GMH26089.1"/>
    <property type="molecule type" value="Genomic_DNA"/>
</dbReference>
<dbReference type="AlphaFoldDB" id="A0AAD3TBV2"/>
<dbReference type="Proteomes" id="UP001279734">
    <property type="component" value="Unassembled WGS sequence"/>
</dbReference>
<sequence>MARKIAVLALICSVLVGLAFAEASLKSNVPAGAPEGQVEIVNNEVVGAPELIHLGMKMMASLWLGRGRPRPRRGVLRLGRKHRFSSYCSKQKCCFHP</sequence>
<keyword evidence="1" id="KW-0732">Signal</keyword>
<name>A0AAD3TBV2_NEPGR</name>
<protein>
    <submittedName>
        <fullName evidence="2">Uncharacterized protein</fullName>
    </submittedName>
</protein>
<comment type="caution">
    <text evidence="2">The sequence shown here is derived from an EMBL/GenBank/DDBJ whole genome shotgun (WGS) entry which is preliminary data.</text>
</comment>